<gene>
    <name evidence="4" type="primary">LOC111017330</name>
</gene>
<dbReference type="PRINTS" id="PR00837">
    <property type="entry name" value="V5TPXLIKE"/>
</dbReference>
<dbReference type="OrthoDB" id="337038at2759"/>
<dbReference type="SUPFAM" id="SSF55797">
    <property type="entry name" value="PR-1-like"/>
    <property type="match status" value="1"/>
</dbReference>
<accession>A0A6J1D4Y0</accession>
<dbReference type="RefSeq" id="XP_022148738.1">
    <property type="nucleotide sequence ID" value="XM_022293046.1"/>
</dbReference>
<dbReference type="SMART" id="SM00198">
    <property type="entry name" value="SCP"/>
    <property type="match status" value="1"/>
</dbReference>
<dbReference type="Pfam" id="PF00188">
    <property type="entry name" value="CAP"/>
    <property type="match status" value="1"/>
</dbReference>
<feature type="domain" description="SCP" evidence="2">
    <location>
        <begin position="25"/>
        <end position="157"/>
    </location>
</feature>
<dbReference type="InterPro" id="IPR014044">
    <property type="entry name" value="CAP_dom"/>
</dbReference>
<evidence type="ECO:0000256" key="1">
    <source>
        <dbReference type="SAM" id="SignalP"/>
    </source>
</evidence>
<evidence type="ECO:0000313" key="3">
    <source>
        <dbReference type="Proteomes" id="UP000504603"/>
    </source>
</evidence>
<name>A0A6J1D4Y0_MOMCH</name>
<dbReference type="GeneID" id="111017330"/>
<dbReference type="InterPro" id="IPR035940">
    <property type="entry name" value="CAP_sf"/>
</dbReference>
<dbReference type="KEGG" id="mcha:111017330"/>
<keyword evidence="3" id="KW-1185">Reference proteome</keyword>
<evidence type="ECO:0000313" key="4">
    <source>
        <dbReference type="RefSeq" id="XP_022148738.1"/>
    </source>
</evidence>
<sequence>MATAKFLAAVCMVRLTLTAIAAAFDSPEVYVASHNDVRAEYGVGPVTWNQTLASYAQVSANSAITTCEMRQSSSGPYGQNYLVEPETAITEELAVTYWASESEFYDYSSKKCVGGECGHFKAVVWRDTESIGCAMANCKKYMLFITCNYYPPVGVFTGRGLCTAVAMGASGQKSTENLMQLKLMNEFKIVHQHYRQD</sequence>
<feature type="chain" id="PRO_5026836212" evidence="1">
    <location>
        <begin position="24"/>
        <end position="197"/>
    </location>
</feature>
<dbReference type="InterPro" id="IPR001283">
    <property type="entry name" value="CRISP-related"/>
</dbReference>
<proteinExistence type="predicted"/>
<dbReference type="FunFam" id="3.40.33.10:FF:000004">
    <property type="entry name" value="CAP, cysteine-rich secretory protein, antigen 5"/>
    <property type="match status" value="1"/>
</dbReference>
<evidence type="ECO:0000259" key="2">
    <source>
        <dbReference type="SMART" id="SM00198"/>
    </source>
</evidence>
<dbReference type="AlphaFoldDB" id="A0A6J1D4Y0"/>
<dbReference type="Gene3D" id="3.40.33.10">
    <property type="entry name" value="CAP"/>
    <property type="match status" value="1"/>
</dbReference>
<protein>
    <submittedName>
        <fullName evidence="4">Pathogenesis-related leaf protein 4-like</fullName>
    </submittedName>
</protein>
<feature type="signal peptide" evidence="1">
    <location>
        <begin position="1"/>
        <end position="23"/>
    </location>
</feature>
<reference evidence="4" key="1">
    <citation type="submission" date="2025-08" db="UniProtKB">
        <authorList>
            <consortium name="RefSeq"/>
        </authorList>
    </citation>
    <scope>IDENTIFICATION</scope>
    <source>
        <strain evidence="4">OHB3-1</strain>
    </source>
</reference>
<dbReference type="Proteomes" id="UP000504603">
    <property type="component" value="Unplaced"/>
</dbReference>
<keyword evidence="1" id="KW-0732">Signal</keyword>
<organism evidence="3 4">
    <name type="scientific">Momordica charantia</name>
    <name type="common">Bitter gourd</name>
    <name type="synonym">Balsam pear</name>
    <dbReference type="NCBI Taxonomy" id="3673"/>
    <lineage>
        <taxon>Eukaryota</taxon>
        <taxon>Viridiplantae</taxon>
        <taxon>Streptophyta</taxon>
        <taxon>Embryophyta</taxon>
        <taxon>Tracheophyta</taxon>
        <taxon>Spermatophyta</taxon>
        <taxon>Magnoliopsida</taxon>
        <taxon>eudicotyledons</taxon>
        <taxon>Gunneridae</taxon>
        <taxon>Pentapetalae</taxon>
        <taxon>rosids</taxon>
        <taxon>fabids</taxon>
        <taxon>Cucurbitales</taxon>
        <taxon>Cucurbitaceae</taxon>
        <taxon>Momordiceae</taxon>
        <taxon>Momordica</taxon>
    </lineage>
</organism>
<dbReference type="PANTHER" id="PTHR10334">
    <property type="entry name" value="CYSTEINE-RICH SECRETORY PROTEIN-RELATED"/>
    <property type="match status" value="1"/>
</dbReference>